<sequence length="248" mass="27366">MRALCCFTCIFGIVASAGIGQGLSVCGNLGPNFAACYTCHAREKIRRRFALPPTFGLPPGLDDCCVHFACFYCSSHQEIRELVIRGLDGPGVSPLDVHPSSWKHVPGFEAEMEHRRDKLQMLREKGDLFEPFETRMTRDYGSVYAALHQRRQTRRHRRGKSSDLDFTRPVAATLPASTVKHGSQAPPADSKMMDAPEQMVMSRGPVMALRDGSQVELPPDAALLAALAAAPKRPARRSGLQRSWSVAY</sequence>
<comment type="caution">
    <text evidence="3">The sequence shown here is derived from an EMBL/GenBank/DDBJ whole genome shotgun (WGS) entry which is preliminary data.</text>
</comment>
<evidence type="ECO:0000313" key="4">
    <source>
        <dbReference type="Proteomes" id="UP001485043"/>
    </source>
</evidence>
<name>A0AAW1TCT7_9CHLO</name>
<dbReference type="InterPro" id="IPR006461">
    <property type="entry name" value="PLAC_motif_containing"/>
</dbReference>
<evidence type="ECO:0000256" key="1">
    <source>
        <dbReference type="SAM" id="MobiDB-lite"/>
    </source>
</evidence>
<feature type="chain" id="PRO_5043799952" evidence="2">
    <location>
        <begin position="17"/>
        <end position="248"/>
    </location>
</feature>
<evidence type="ECO:0000256" key="2">
    <source>
        <dbReference type="SAM" id="SignalP"/>
    </source>
</evidence>
<organism evidence="3 4">
    <name type="scientific">Apatococcus fuscideae</name>
    <dbReference type="NCBI Taxonomy" id="2026836"/>
    <lineage>
        <taxon>Eukaryota</taxon>
        <taxon>Viridiplantae</taxon>
        <taxon>Chlorophyta</taxon>
        <taxon>core chlorophytes</taxon>
        <taxon>Trebouxiophyceae</taxon>
        <taxon>Chlorellales</taxon>
        <taxon>Chlorellaceae</taxon>
        <taxon>Apatococcus</taxon>
    </lineage>
</organism>
<dbReference type="Proteomes" id="UP001485043">
    <property type="component" value="Unassembled WGS sequence"/>
</dbReference>
<keyword evidence="2" id="KW-0732">Signal</keyword>
<feature type="signal peptide" evidence="2">
    <location>
        <begin position="1"/>
        <end position="16"/>
    </location>
</feature>
<feature type="region of interest" description="Disordered" evidence="1">
    <location>
        <begin position="149"/>
        <end position="191"/>
    </location>
</feature>
<dbReference type="NCBIfam" id="TIGR01571">
    <property type="entry name" value="A_thal_Cys_rich"/>
    <property type="match status" value="1"/>
</dbReference>
<protein>
    <submittedName>
        <fullName evidence="3">Uncharacterized protein</fullName>
    </submittedName>
</protein>
<dbReference type="AlphaFoldDB" id="A0AAW1TCT7"/>
<keyword evidence="4" id="KW-1185">Reference proteome</keyword>
<gene>
    <name evidence="3" type="ORF">WJX84_000626</name>
</gene>
<evidence type="ECO:0000313" key="3">
    <source>
        <dbReference type="EMBL" id="KAK9866387.1"/>
    </source>
</evidence>
<reference evidence="3 4" key="1">
    <citation type="journal article" date="2024" name="Nat. Commun.">
        <title>Phylogenomics reveals the evolutionary origins of lichenization in chlorophyte algae.</title>
        <authorList>
            <person name="Puginier C."/>
            <person name="Libourel C."/>
            <person name="Otte J."/>
            <person name="Skaloud P."/>
            <person name="Haon M."/>
            <person name="Grisel S."/>
            <person name="Petersen M."/>
            <person name="Berrin J.G."/>
            <person name="Delaux P.M."/>
            <person name="Dal Grande F."/>
            <person name="Keller J."/>
        </authorList>
    </citation>
    <scope>NUCLEOTIDE SEQUENCE [LARGE SCALE GENOMIC DNA]</scope>
    <source>
        <strain evidence="3 4">SAG 2523</strain>
    </source>
</reference>
<proteinExistence type="predicted"/>
<accession>A0AAW1TCT7</accession>
<feature type="compositionally biased region" description="Basic residues" evidence="1">
    <location>
        <begin position="149"/>
        <end position="159"/>
    </location>
</feature>
<dbReference type="EMBL" id="JALJOV010000165">
    <property type="protein sequence ID" value="KAK9866387.1"/>
    <property type="molecule type" value="Genomic_DNA"/>
</dbReference>